<keyword evidence="2" id="KW-1185">Reference proteome</keyword>
<sequence length="271" mass="30229">MTAKPPGPLREYVRSNCFLSSLTVSGYDVDREKLLLANVLVRNYTLSTLRVLNVFGGGTSVRFTTRVLAECSSREKLYVGSVQNAYTMIPEASLTRGVDDLAHNQTLEEPALPYELWNANDWIAFFAMLRRNKCMKQLYVKHRYPDDCMTLLSVLEALALSKQYTASAFEKVARSPALVRELAQKTGVAVTEVTGALRSRLRSVDGLHDFMRLTGVVKECVTCAPLVGGCGMQLHDLNDDCWRLVKSYLSFDDVKRIAIASPFHVSLGITH</sequence>
<dbReference type="Proteomes" id="UP000821866">
    <property type="component" value="Chromosome 2"/>
</dbReference>
<dbReference type="EMBL" id="JABSTU010000004">
    <property type="protein sequence ID" value="KAH8034117.1"/>
    <property type="molecule type" value="Genomic_DNA"/>
</dbReference>
<organism evidence="1 2">
    <name type="scientific">Rhipicephalus microplus</name>
    <name type="common">Cattle tick</name>
    <name type="synonym">Boophilus microplus</name>
    <dbReference type="NCBI Taxonomy" id="6941"/>
    <lineage>
        <taxon>Eukaryota</taxon>
        <taxon>Metazoa</taxon>
        <taxon>Ecdysozoa</taxon>
        <taxon>Arthropoda</taxon>
        <taxon>Chelicerata</taxon>
        <taxon>Arachnida</taxon>
        <taxon>Acari</taxon>
        <taxon>Parasitiformes</taxon>
        <taxon>Ixodida</taxon>
        <taxon>Ixodoidea</taxon>
        <taxon>Ixodidae</taxon>
        <taxon>Rhipicephalinae</taxon>
        <taxon>Rhipicephalus</taxon>
        <taxon>Boophilus</taxon>
    </lineage>
</organism>
<evidence type="ECO:0000313" key="1">
    <source>
        <dbReference type="EMBL" id="KAH8034117.1"/>
    </source>
</evidence>
<protein>
    <submittedName>
        <fullName evidence="1">Uncharacterized protein</fullName>
    </submittedName>
</protein>
<comment type="caution">
    <text evidence="1">The sequence shown here is derived from an EMBL/GenBank/DDBJ whole genome shotgun (WGS) entry which is preliminary data.</text>
</comment>
<proteinExistence type="predicted"/>
<reference evidence="1" key="2">
    <citation type="submission" date="2021-09" db="EMBL/GenBank/DDBJ databases">
        <authorList>
            <person name="Jia N."/>
            <person name="Wang J."/>
            <person name="Shi W."/>
            <person name="Du L."/>
            <person name="Sun Y."/>
            <person name="Zhan W."/>
            <person name="Jiang J."/>
            <person name="Wang Q."/>
            <person name="Zhang B."/>
            <person name="Ji P."/>
            <person name="Sakyi L.B."/>
            <person name="Cui X."/>
            <person name="Yuan T."/>
            <person name="Jiang B."/>
            <person name="Yang W."/>
            <person name="Lam T.T.-Y."/>
            <person name="Chang Q."/>
            <person name="Ding S."/>
            <person name="Wang X."/>
            <person name="Zhu J."/>
            <person name="Ruan X."/>
            <person name="Zhao L."/>
            <person name="Wei J."/>
            <person name="Que T."/>
            <person name="Du C."/>
            <person name="Cheng J."/>
            <person name="Dai P."/>
            <person name="Han X."/>
            <person name="Huang E."/>
            <person name="Gao Y."/>
            <person name="Liu J."/>
            <person name="Shao H."/>
            <person name="Ye R."/>
            <person name="Li L."/>
            <person name="Wei W."/>
            <person name="Wang X."/>
            <person name="Wang C."/>
            <person name="Huo Q."/>
            <person name="Li W."/>
            <person name="Guo W."/>
            <person name="Chen H."/>
            <person name="Chen S."/>
            <person name="Zhou L."/>
            <person name="Zhou L."/>
            <person name="Ni X."/>
            <person name="Tian J."/>
            <person name="Zhou Y."/>
            <person name="Sheng Y."/>
            <person name="Liu T."/>
            <person name="Pan Y."/>
            <person name="Xia L."/>
            <person name="Li J."/>
            <person name="Zhao F."/>
            <person name="Cao W."/>
        </authorList>
    </citation>
    <scope>NUCLEOTIDE SEQUENCE</scope>
    <source>
        <strain evidence="1">Rmic-2018</strain>
        <tissue evidence="1">Larvae</tissue>
    </source>
</reference>
<accession>A0A9J6EJ08</accession>
<name>A0A9J6EJ08_RHIMP</name>
<evidence type="ECO:0000313" key="2">
    <source>
        <dbReference type="Proteomes" id="UP000821866"/>
    </source>
</evidence>
<dbReference type="VEuPathDB" id="VectorBase:LOC119162424"/>
<reference evidence="1" key="1">
    <citation type="journal article" date="2020" name="Cell">
        <title>Large-Scale Comparative Analyses of Tick Genomes Elucidate Their Genetic Diversity and Vector Capacities.</title>
        <authorList>
            <consortium name="Tick Genome and Microbiome Consortium (TIGMIC)"/>
            <person name="Jia N."/>
            <person name="Wang J."/>
            <person name="Shi W."/>
            <person name="Du L."/>
            <person name="Sun Y."/>
            <person name="Zhan W."/>
            <person name="Jiang J.F."/>
            <person name="Wang Q."/>
            <person name="Zhang B."/>
            <person name="Ji P."/>
            <person name="Bell-Sakyi L."/>
            <person name="Cui X.M."/>
            <person name="Yuan T.T."/>
            <person name="Jiang B.G."/>
            <person name="Yang W.F."/>
            <person name="Lam T.T."/>
            <person name="Chang Q.C."/>
            <person name="Ding S.J."/>
            <person name="Wang X.J."/>
            <person name="Zhu J.G."/>
            <person name="Ruan X.D."/>
            <person name="Zhao L."/>
            <person name="Wei J.T."/>
            <person name="Ye R.Z."/>
            <person name="Que T.C."/>
            <person name="Du C.H."/>
            <person name="Zhou Y.H."/>
            <person name="Cheng J.X."/>
            <person name="Dai P.F."/>
            <person name="Guo W.B."/>
            <person name="Han X.H."/>
            <person name="Huang E.J."/>
            <person name="Li L.F."/>
            <person name="Wei W."/>
            <person name="Gao Y.C."/>
            <person name="Liu J.Z."/>
            <person name="Shao H.Z."/>
            <person name="Wang X."/>
            <person name="Wang C.C."/>
            <person name="Yang T.C."/>
            <person name="Huo Q.B."/>
            <person name="Li W."/>
            <person name="Chen H.Y."/>
            <person name="Chen S.E."/>
            <person name="Zhou L.G."/>
            <person name="Ni X.B."/>
            <person name="Tian J.H."/>
            <person name="Sheng Y."/>
            <person name="Liu T."/>
            <person name="Pan Y.S."/>
            <person name="Xia L.Y."/>
            <person name="Li J."/>
            <person name="Zhao F."/>
            <person name="Cao W.C."/>
        </authorList>
    </citation>
    <scope>NUCLEOTIDE SEQUENCE</scope>
    <source>
        <strain evidence="1">Rmic-2018</strain>
    </source>
</reference>
<gene>
    <name evidence="1" type="ORF">HPB51_020134</name>
</gene>
<dbReference type="SUPFAM" id="SSF52047">
    <property type="entry name" value="RNI-like"/>
    <property type="match status" value="1"/>
</dbReference>
<dbReference type="AlphaFoldDB" id="A0A9J6EJ08"/>